<dbReference type="STRING" id="1280947.HY30_00940"/>
<keyword evidence="1" id="KW-0472">Membrane</keyword>
<dbReference type="Proteomes" id="UP000027190">
    <property type="component" value="Unassembled WGS sequence"/>
</dbReference>
<accession>A0A062UT04</accession>
<proteinExistence type="predicted"/>
<feature type="transmembrane region" description="Helical" evidence="1">
    <location>
        <begin position="159"/>
        <end position="180"/>
    </location>
</feature>
<keyword evidence="3" id="KW-1185">Reference proteome</keyword>
<gene>
    <name evidence="2" type="ORF">HY30_00940</name>
</gene>
<comment type="caution">
    <text evidence="2">The sequence shown here is derived from an EMBL/GenBank/DDBJ whole genome shotgun (WGS) entry which is preliminary data.</text>
</comment>
<dbReference type="EMBL" id="AWFG01000001">
    <property type="protein sequence ID" value="KCZ60932.1"/>
    <property type="molecule type" value="Genomic_DNA"/>
</dbReference>
<dbReference type="AlphaFoldDB" id="A0A062UT04"/>
<name>A0A062UT04_9PROT</name>
<evidence type="ECO:0000313" key="2">
    <source>
        <dbReference type="EMBL" id="KCZ60932.1"/>
    </source>
</evidence>
<keyword evidence="1" id="KW-0812">Transmembrane</keyword>
<dbReference type="eggNOG" id="ENOG502ZNWS">
    <property type="taxonomic scope" value="Bacteria"/>
</dbReference>
<feature type="transmembrane region" description="Helical" evidence="1">
    <location>
        <begin position="200"/>
        <end position="220"/>
    </location>
</feature>
<feature type="transmembrane region" description="Helical" evidence="1">
    <location>
        <begin position="232"/>
        <end position="250"/>
    </location>
</feature>
<dbReference type="PATRIC" id="fig|1280947.3.peg.183"/>
<sequence>MTEAVWNGSTKAATRPQFYVWMAGACLAIAVLGFAPTYALPLATGKFFGPPLIHVHAAILYTWMIYFFVQSSLVARGQVLAHRTWGMLGISIVTAMVFMTLTVSAIQIAQASLPGQPEGLAHNMRAFKWISVGGMLFIATVFTLAIVSLRKPEVHKRLIVLMTISMLGAPIARWFIFFLAPASDAAAHVNDPLPYMEVPPVFVALPPSLIGDLLLVVAMVYDWRTRGRPHQVYLIGGAALLLLQLTSVPVSQSAPWQAAAAWLGSIAG</sequence>
<evidence type="ECO:0000256" key="1">
    <source>
        <dbReference type="SAM" id="Phobius"/>
    </source>
</evidence>
<organism evidence="2 3">
    <name type="scientific">Hyphomonas chukchiensis</name>
    <dbReference type="NCBI Taxonomy" id="1280947"/>
    <lineage>
        <taxon>Bacteria</taxon>
        <taxon>Pseudomonadati</taxon>
        <taxon>Pseudomonadota</taxon>
        <taxon>Alphaproteobacteria</taxon>
        <taxon>Hyphomonadales</taxon>
        <taxon>Hyphomonadaceae</taxon>
        <taxon>Hyphomonas</taxon>
    </lineage>
</organism>
<dbReference type="RefSeq" id="WP_051614581.1">
    <property type="nucleotide sequence ID" value="NZ_AWFG01000001.1"/>
</dbReference>
<feature type="transmembrane region" description="Helical" evidence="1">
    <location>
        <begin position="52"/>
        <end position="75"/>
    </location>
</feature>
<feature type="transmembrane region" description="Helical" evidence="1">
    <location>
        <begin position="129"/>
        <end position="147"/>
    </location>
</feature>
<feature type="transmembrane region" description="Helical" evidence="1">
    <location>
        <begin position="18"/>
        <end position="40"/>
    </location>
</feature>
<feature type="transmembrane region" description="Helical" evidence="1">
    <location>
        <begin position="87"/>
        <end position="109"/>
    </location>
</feature>
<reference evidence="2 3" key="1">
    <citation type="journal article" date="2014" name="Antonie Van Leeuwenhoek">
        <title>Hyphomonas beringensis sp. nov. and Hyphomonas chukchiensis sp. nov., isolated from surface seawater of the Bering Sea and Chukchi Sea.</title>
        <authorList>
            <person name="Li C."/>
            <person name="Lai Q."/>
            <person name="Li G."/>
            <person name="Dong C."/>
            <person name="Wang J."/>
            <person name="Liao Y."/>
            <person name="Shao Z."/>
        </authorList>
    </citation>
    <scope>NUCLEOTIDE SEQUENCE [LARGE SCALE GENOMIC DNA]</scope>
    <source>
        <strain evidence="2 3">BH-BN04-4</strain>
    </source>
</reference>
<evidence type="ECO:0000313" key="3">
    <source>
        <dbReference type="Proteomes" id="UP000027190"/>
    </source>
</evidence>
<protein>
    <submittedName>
        <fullName evidence="2">Uncharacterized protein</fullName>
    </submittedName>
</protein>
<dbReference type="OrthoDB" id="648493at2"/>
<keyword evidence="1" id="KW-1133">Transmembrane helix</keyword>